<evidence type="ECO:0000256" key="1">
    <source>
        <dbReference type="SAM" id="MobiDB-lite"/>
    </source>
</evidence>
<dbReference type="AlphaFoldDB" id="A0AAW0T6Y3"/>
<feature type="region of interest" description="Disordered" evidence="1">
    <location>
        <begin position="49"/>
        <end position="70"/>
    </location>
</feature>
<protein>
    <submittedName>
        <fullName evidence="2">Uncharacterized protein</fullName>
    </submittedName>
</protein>
<feature type="compositionally biased region" description="Polar residues" evidence="1">
    <location>
        <begin position="58"/>
        <end position="70"/>
    </location>
</feature>
<reference evidence="2 3" key="1">
    <citation type="submission" date="2023-03" db="EMBL/GenBank/DDBJ databases">
        <title>High-quality genome of Scylla paramamosain provides insights in environmental adaptation.</title>
        <authorList>
            <person name="Zhang L."/>
        </authorList>
    </citation>
    <scope>NUCLEOTIDE SEQUENCE [LARGE SCALE GENOMIC DNA]</scope>
    <source>
        <strain evidence="2">LZ_2023a</strain>
        <tissue evidence="2">Muscle</tissue>
    </source>
</reference>
<name>A0AAW0T6Y3_SCYPA</name>
<evidence type="ECO:0000313" key="2">
    <source>
        <dbReference type="EMBL" id="KAK8383126.1"/>
    </source>
</evidence>
<proteinExistence type="predicted"/>
<dbReference type="EMBL" id="JARAKH010000038">
    <property type="protein sequence ID" value="KAK8383126.1"/>
    <property type="molecule type" value="Genomic_DNA"/>
</dbReference>
<accession>A0AAW0T6Y3</accession>
<organism evidence="2 3">
    <name type="scientific">Scylla paramamosain</name>
    <name type="common">Mud crab</name>
    <dbReference type="NCBI Taxonomy" id="85552"/>
    <lineage>
        <taxon>Eukaryota</taxon>
        <taxon>Metazoa</taxon>
        <taxon>Ecdysozoa</taxon>
        <taxon>Arthropoda</taxon>
        <taxon>Crustacea</taxon>
        <taxon>Multicrustacea</taxon>
        <taxon>Malacostraca</taxon>
        <taxon>Eumalacostraca</taxon>
        <taxon>Eucarida</taxon>
        <taxon>Decapoda</taxon>
        <taxon>Pleocyemata</taxon>
        <taxon>Brachyura</taxon>
        <taxon>Eubrachyura</taxon>
        <taxon>Portunoidea</taxon>
        <taxon>Portunidae</taxon>
        <taxon>Portuninae</taxon>
        <taxon>Scylla</taxon>
    </lineage>
</organism>
<dbReference type="Proteomes" id="UP001487740">
    <property type="component" value="Unassembled WGS sequence"/>
</dbReference>
<keyword evidence="3" id="KW-1185">Reference proteome</keyword>
<comment type="caution">
    <text evidence="2">The sequence shown here is derived from an EMBL/GenBank/DDBJ whole genome shotgun (WGS) entry which is preliminary data.</text>
</comment>
<gene>
    <name evidence="2" type="ORF">O3P69_011566</name>
</gene>
<sequence length="131" mass="14290">MHGQFDGAITSAVPGLQMPDVNKKHSWYRVEYEGEVFLTATTRREKKRLLHSGEPSGVSATSHAPETSVEQSVMTRQILQGRDTLGPSMLHRLSQQPKISPAFLPACYQASGPNGGCEIMIICAGIVPQRT</sequence>
<evidence type="ECO:0000313" key="3">
    <source>
        <dbReference type="Proteomes" id="UP001487740"/>
    </source>
</evidence>